<dbReference type="RefSeq" id="XP_056766498.1">
    <property type="nucleotide sequence ID" value="XM_056907880.1"/>
</dbReference>
<proteinExistence type="predicted"/>
<keyword evidence="2" id="KW-0418">Kinase</keyword>
<keyword evidence="3" id="KW-1185">Reference proteome</keyword>
<evidence type="ECO:0000313" key="2">
    <source>
        <dbReference type="EMBL" id="KAJ5453542.1"/>
    </source>
</evidence>
<dbReference type="Proteomes" id="UP001213681">
    <property type="component" value="Unassembled WGS sequence"/>
</dbReference>
<evidence type="ECO:0000313" key="3">
    <source>
        <dbReference type="Proteomes" id="UP001213681"/>
    </source>
</evidence>
<comment type="caution">
    <text evidence="2">The sequence shown here is derived from an EMBL/GenBank/DDBJ whole genome shotgun (WGS) entry which is preliminary data.</text>
</comment>
<dbReference type="Pfam" id="PF07714">
    <property type="entry name" value="PK_Tyr_Ser-Thr"/>
    <property type="match status" value="1"/>
</dbReference>
<dbReference type="PROSITE" id="PS50011">
    <property type="entry name" value="PROTEIN_KINASE_DOM"/>
    <property type="match status" value="1"/>
</dbReference>
<dbReference type="InterPro" id="IPR001245">
    <property type="entry name" value="Ser-Thr/Tyr_kinase_cat_dom"/>
</dbReference>
<feature type="non-terminal residue" evidence="2">
    <location>
        <position position="1"/>
    </location>
</feature>
<gene>
    <name evidence="2" type="ORF">N7458_004498</name>
</gene>
<reference evidence="2" key="1">
    <citation type="submission" date="2022-12" db="EMBL/GenBank/DDBJ databases">
        <authorList>
            <person name="Petersen C."/>
        </authorList>
    </citation>
    <scope>NUCLEOTIDE SEQUENCE</scope>
    <source>
        <strain evidence="2">IBT 16125</strain>
    </source>
</reference>
<accession>A0AAD6C675</accession>
<reference evidence="2" key="2">
    <citation type="journal article" date="2023" name="IMA Fungus">
        <title>Comparative genomic study of the Penicillium genus elucidates a diverse pangenome and 15 lateral gene transfer events.</title>
        <authorList>
            <person name="Petersen C."/>
            <person name="Sorensen T."/>
            <person name="Nielsen M.R."/>
            <person name="Sondergaard T.E."/>
            <person name="Sorensen J.L."/>
            <person name="Fitzpatrick D.A."/>
            <person name="Frisvad J.C."/>
            <person name="Nielsen K.L."/>
        </authorList>
    </citation>
    <scope>NUCLEOTIDE SEQUENCE</scope>
    <source>
        <strain evidence="2">IBT 16125</strain>
    </source>
</reference>
<dbReference type="GeneID" id="81598123"/>
<dbReference type="GO" id="GO:0004672">
    <property type="term" value="F:protein kinase activity"/>
    <property type="evidence" value="ECO:0007669"/>
    <property type="project" value="InterPro"/>
</dbReference>
<dbReference type="Gene3D" id="1.10.510.10">
    <property type="entry name" value="Transferase(Phosphotransferase) domain 1"/>
    <property type="match status" value="1"/>
</dbReference>
<organism evidence="2 3">
    <name type="scientific">Penicillium daleae</name>
    <dbReference type="NCBI Taxonomy" id="63821"/>
    <lineage>
        <taxon>Eukaryota</taxon>
        <taxon>Fungi</taxon>
        <taxon>Dikarya</taxon>
        <taxon>Ascomycota</taxon>
        <taxon>Pezizomycotina</taxon>
        <taxon>Eurotiomycetes</taxon>
        <taxon>Eurotiomycetidae</taxon>
        <taxon>Eurotiales</taxon>
        <taxon>Aspergillaceae</taxon>
        <taxon>Penicillium</taxon>
    </lineage>
</organism>
<keyword evidence="2" id="KW-0808">Transferase</keyword>
<sequence>YTIVLQYLYYGQSTLIPGCALDLGRRDLLRLRVVDIYRAFSEHSSCPSIVQCFYLSDNGIFLEYMRDKSLSSRIQNNHIRNQETMVVTKVEKIEPLSLRLEWMKDLAQGVAFLESLNFAHGDLRPENILLDRN</sequence>
<evidence type="ECO:0000259" key="1">
    <source>
        <dbReference type="PROSITE" id="PS50011"/>
    </source>
</evidence>
<feature type="domain" description="Protein kinase" evidence="1">
    <location>
        <begin position="1"/>
        <end position="133"/>
    </location>
</feature>
<protein>
    <submittedName>
        <fullName evidence="2">Protein kinase</fullName>
    </submittedName>
</protein>
<dbReference type="AlphaFoldDB" id="A0AAD6C675"/>
<dbReference type="InterPro" id="IPR011009">
    <property type="entry name" value="Kinase-like_dom_sf"/>
</dbReference>
<name>A0AAD6C675_9EURO</name>
<dbReference type="InterPro" id="IPR000719">
    <property type="entry name" value="Prot_kinase_dom"/>
</dbReference>
<dbReference type="EMBL" id="JAPVEA010000005">
    <property type="protein sequence ID" value="KAJ5453542.1"/>
    <property type="molecule type" value="Genomic_DNA"/>
</dbReference>
<dbReference type="GO" id="GO:0005524">
    <property type="term" value="F:ATP binding"/>
    <property type="evidence" value="ECO:0007669"/>
    <property type="project" value="InterPro"/>
</dbReference>
<dbReference type="SUPFAM" id="SSF56112">
    <property type="entry name" value="Protein kinase-like (PK-like)"/>
    <property type="match status" value="1"/>
</dbReference>